<protein>
    <submittedName>
        <fullName evidence="1">Uncharacterized protein DUF4192</fullName>
    </submittedName>
</protein>
<comment type="caution">
    <text evidence="1">The sequence shown here is derived from an EMBL/GenBank/DDBJ whole genome shotgun (WGS) entry which is preliminary data.</text>
</comment>
<dbReference type="RefSeq" id="WP_130336471.1">
    <property type="nucleotide sequence ID" value="NZ_SHLD01000001.1"/>
</dbReference>
<dbReference type="Pfam" id="PF13830">
    <property type="entry name" value="DUF4192"/>
    <property type="match status" value="1"/>
</dbReference>
<dbReference type="AlphaFoldDB" id="A0A4Q8BF82"/>
<dbReference type="EMBL" id="SHLD01000001">
    <property type="protein sequence ID" value="RZU76051.1"/>
    <property type="molecule type" value="Genomic_DNA"/>
</dbReference>
<proteinExistence type="predicted"/>
<reference evidence="1 2" key="1">
    <citation type="submission" date="2019-02" db="EMBL/GenBank/DDBJ databases">
        <title>Sequencing the genomes of 1000 actinobacteria strains.</title>
        <authorList>
            <person name="Klenk H.-P."/>
        </authorList>
    </citation>
    <scope>NUCLEOTIDE SEQUENCE [LARGE SCALE GENOMIC DNA]</scope>
    <source>
        <strain evidence="1 2">DSM 45612</strain>
    </source>
</reference>
<dbReference type="OrthoDB" id="3264463at2"/>
<name>A0A4Q8BF82_9ACTN</name>
<sequence length="325" mass="34266">MTQPTMRIRGAADLIAAVPYLLGFHPTDSLTVTALRNARVTFAMRADLPAAGAPVDVVAAHADQVVTAITRQNGITGVIVVGYGPAARVTPTVDATRDALTAAGVAVRDALRVTDGRFWSYTCPDPACCPADGTPCHPDSSVLAAEATLAGMVALPSRTDLAAQIAAVDGDVRQRMSDATTRALYEMAALERDADLAERGYAAVRNAHQCYEDGRALSDDEAAWLTILLQHREVRDYAGAHSSDHPSRLTLWTDITRRAEPGLVAAPASLLAYTAWQHGNGALALLAVDRALDADPTYTLAHLIGEALQASIPPSAISGWPAERS</sequence>
<gene>
    <name evidence="1" type="ORF">EV384_4648</name>
</gene>
<evidence type="ECO:0000313" key="2">
    <source>
        <dbReference type="Proteomes" id="UP000294114"/>
    </source>
</evidence>
<evidence type="ECO:0000313" key="1">
    <source>
        <dbReference type="EMBL" id="RZU76051.1"/>
    </source>
</evidence>
<dbReference type="Proteomes" id="UP000294114">
    <property type="component" value="Unassembled WGS sequence"/>
</dbReference>
<organism evidence="1 2">
    <name type="scientific">Micromonospora kangleipakensis</name>
    <dbReference type="NCBI Taxonomy" id="1077942"/>
    <lineage>
        <taxon>Bacteria</taxon>
        <taxon>Bacillati</taxon>
        <taxon>Actinomycetota</taxon>
        <taxon>Actinomycetes</taxon>
        <taxon>Micromonosporales</taxon>
        <taxon>Micromonosporaceae</taxon>
        <taxon>Micromonospora</taxon>
    </lineage>
</organism>
<dbReference type="InterPro" id="IPR025447">
    <property type="entry name" value="DUF4192"/>
</dbReference>
<accession>A0A4Q8BF82</accession>
<keyword evidence="2" id="KW-1185">Reference proteome</keyword>